<protein>
    <submittedName>
        <fullName evidence="1">Uncharacterized protein</fullName>
    </submittedName>
</protein>
<accession>A0A7R9DEA7</accession>
<gene>
    <name evidence="1" type="ORF">TCEB3V08_LOCUS11664</name>
</gene>
<reference evidence="1" key="1">
    <citation type="submission" date="2020-11" db="EMBL/GenBank/DDBJ databases">
        <authorList>
            <person name="Tran Van P."/>
        </authorList>
    </citation>
    <scope>NUCLEOTIDE SEQUENCE</scope>
</reference>
<organism evidence="1">
    <name type="scientific">Timema cristinae</name>
    <name type="common">Walking stick</name>
    <dbReference type="NCBI Taxonomy" id="61476"/>
    <lineage>
        <taxon>Eukaryota</taxon>
        <taxon>Metazoa</taxon>
        <taxon>Ecdysozoa</taxon>
        <taxon>Arthropoda</taxon>
        <taxon>Hexapoda</taxon>
        <taxon>Insecta</taxon>
        <taxon>Pterygota</taxon>
        <taxon>Neoptera</taxon>
        <taxon>Polyneoptera</taxon>
        <taxon>Phasmatodea</taxon>
        <taxon>Timematodea</taxon>
        <taxon>Timematoidea</taxon>
        <taxon>Timematidae</taxon>
        <taxon>Timema</taxon>
    </lineage>
</organism>
<dbReference type="AlphaFoldDB" id="A0A7R9DEA7"/>
<evidence type="ECO:0000313" key="1">
    <source>
        <dbReference type="EMBL" id="CAD7413145.1"/>
    </source>
</evidence>
<name>A0A7R9DEA7_TIMCR</name>
<dbReference type="EMBL" id="OC323481">
    <property type="protein sequence ID" value="CAD7413145.1"/>
    <property type="molecule type" value="Genomic_DNA"/>
</dbReference>
<proteinExistence type="predicted"/>
<sequence length="110" mass="11928">MLVDRCIDHNTTGPVTSGDGETRFMTLWLATRKKSADNNGGSRARCQIVGETKEASVTLTASRHRFQRHTHYTGLAGPLPVSLVENQELSAPGRSAVALLRISKLTEAPI</sequence>